<proteinExistence type="predicted"/>
<dbReference type="EMBL" id="KU237243">
    <property type="protein sequence ID" value="AMH38932.1"/>
    <property type="molecule type" value="Genomic_DNA"/>
</dbReference>
<dbReference type="GO" id="GO:0019441">
    <property type="term" value="P:L-tryptophan catabolic process to kynurenine"/>
    <property type="evidence" value="ECO:0007669"/>
    <property type="project" value="InterPro"/>
</dbReference>
<name>A0A109ZX70_9BACT</name>
<reference evidence="1" key="1">
    <citation type="journal article" date="2016" name="Microbiology (Mosc.)">
        <title>Different strategies of osmoadaptation in the closely related marine myxobacteria Enhygromyxa salina SWB007 and Plesiocystis pacifica SIR-1.</title>
        <authorList>
            <person name="Amiri Moghaddam J."/>
            <person name="Boehringer N."/>
            <person name="Burdziak A."/>
            <person name="Kunte H.J."/>
            <person name="Galinski E.A."/>
            <person name="Schaberle T.F."/>
        </authorList>
    </citation>
    <scope>NUCLEOTIDE SEQUENCE</scope>
    <source>
        <strain evidence="1">SWB007</strain>
    </source>
</reference>
<dbReference type="InterPro" id="IPR037175">
    <property type="entry name" value="KFase_sf"/>
</dbReference>
<sequence length="41" mass="4327">MIAAVGTDTASLDHGPAHDFAVHRTLAAADIPESCRRLEPI</sequence>
<dbReference type="GO" id="GO:0004061">
    <property type="term" value="F:arylformamidase activity"/>
    <property type="evidence" value="ECO:0007669"/>
    <property type="project" value="InterPro"/>
</dbReference>
<evidence type="ECO:0000313" key="1">
    <source>
        <dbReference type="EMBL" id="AMH38932.1"/>
    </source>
</evidence>
<accession>A0A109ZX70</accession>
<dbReference type="Gene3D" id="3.50.30.50">
    <property type="entry name" value="Putative cyclase"/>
    <property type="match status" value="1"/>
</dbReference>
<organism evidence="1">
    <name type="scientific">Enhygromyxa salina</name>
    <dbReference type="NCBI Taxonomy" id="215803"/>
    <lineage>
        <taxon>Bacteria</taxon>
        <taxon>Pseudomonadati</taxon>
        <taxon>Myxococcota</taxon>
        <taxon>Polyangia</taxon>
        <taxon>Nannocystales</taxon>
        <taxon>Nannocystaceae</taxon>
        <taxon>Enhygromyxa</taxon>
    </lineage>
</organism>
<protein>
    <submittedName>
        <fullName evidence="1">Uncharacterized protein</fullName>
    </submittedName>
</protein>
<dbReference type="AlphaFoldDB" id="A0A109ZX70"/>